<comment type="caution">
    <text evidence="1">The sequence shown here is derived from an EMBL/GenBank/DDBJ whole genome shotgun (WGS) entry which is preliminary data.</text>
</comment>
<accession>A0A8X6T7R0</accession>
<dbReference type="AlphaFoldDB" id="A0A8X6T7R0"/>
<sequence length="97" mass="11420">MKNMDFNLFLETEKGTLFLSHTYSKCCRIRSPSADKCMMICKRMKKGHISTPWYPWCARKSGLPPPHSFENGSSYYVEQQIFLIQPLSIAYRLYKLM</sequence>
<gene>
    <name evidence="1" type="ORF">NPIL_160461</name>
</gene>
<organism evidence="1 2">
    <name type="scientific">Nephila pilipes</name>
    <name type="common">Giant wood spider</name>
    <name type="synonym">Nephila maculata</name>
    <dbReference type="NCBI Taxonomy" id="299642"/>
    <lineage>
        <taxon>Eukaryota</taxon>
        <taxon>Metazoa</taxon>
        <taxon>Ecdysozoa</taxon>
        <taxon>Arthropoda</taxon>
        <taxon>Chelicerata</taxon>
        <taxon>Arachnida</taxon>
        <taxon>Araneae</taxon>
        <taxon>Araneomorphae</taxon>
        <taxon>Entelegynae</taxon>
        <taxon>Araneoidea</taxon>
        <taxon>Nephilidae</taxon>
        <taxon>Nephila</taxon>
    </lineage>
</organism>
<dbReference type="EMBL" id="BMAW01097518">
    <property type="protein sequence ID" value="GFS79989.1"/>
    <property type="molecule type" value="Genomic_DNA"/>
</dbReference>
<evidence type="ECO:0000313" key="1">
    <source>
        <dbReference type="EMBL" id="GFS79989.1"/>
    </source>
</evidence>
<dbReference type="Proteomes" id="UP000887013">
    <property type="component" value="Unassembled WGS sequence"/>
</dbReference>
<name>A0A8X6T7R0_NEPPI</name>
<protein>
    <submittedName>
        <fullName evidence="1">Uncharacterized protein</fullName>
    </submittedName>
</protein>
<reference evidence="1" key="1">
    <citation type="submission" date="2020-08" db="EMBL/GenBank/DDBJ databases">
        <title>Multicomponent nature underlies the extraordinary mechanical properties of spider dragline silk.</title>
        <authorList>
            <person name="Kono N."/>
            <person name="Nakamura H."/>
            <person name="Mori M."/>
            <person name="Yoshida Y."/>
            <person name="Ohtoshi R."/>
            <person name="Malay A.D."/>
            <person name="Moran D.A.P."/>
            <person name="Tomita M."/>
            <person name="Numata K."/>
            <person name="Arakawa K."/>
        </authorList>
    </citation>
    <scope>NUCLEOTIDE SEQUENCE</scope>
</reference>
<proteinExistence type="predicted"/>
<keyword evidence="2" id="KW-1185">Reference proteome</keyword>
<evidence type="ECO:0000313" key="2">
    <source>
        <dbReference type="Proteomes" id="UP000887013"/>
    </source>
</evidence>